<dbReference type="RefSeq" id="WP_122188315.1">
    <property type="nucleotide sequence ID" value="NZ_RFFH01000004.1"/>
</dbReference>
<name>A0A3M2L8C3_9NOCA</name>
<evidence type="ECO:0000313" key="3">
    <source>
        <dbReference type="Proteomes" id="UP000279275"/>
    </source>
</evidence>
<comment type="caution">
    <text evidence="2">The sequence shown here is derived from an EMBL/GenBank/DDBJ whole genome shotgun (WGS) entry which is preliminary data.</text>
</comment>
<organism evidence="2 3">
    <name type="scientific">Nocardia stercoris</name>
    <dbReference type="NCBI Taxonomy" id="2483361"/>
    <lineage>
        <taxon>Bacteria</taxon>
        <taxon>Bacillati</taxon>
        <taxon>Actinomycetota</taxon>
        <taxon>Actinomycetes</taxon>
        <taxon>Mycobacteriales</taxon>
        <taxon>Nocardiaceae</taxon>
        <taxon>Nocardia</taxon>
    </lineage>
</organism>
<gene>
    <name evidence="2" type="ORF">EBN03_13535</name>
</gene>
<accession>A0A3M2L8C3</accession>
<feature type="region of interest" description="Disordered" evidence="1">
    <location>
        <begin position="145"/>
        <end position="185"/>
    </location>
</feature>
<dbReference type="EMBL" id="RFFH01000004">
    <property type="protein sequence ID" value="RMI32930.1"/>
    <property type="molecule type" value="Genomic_DNA"/>
</dbReference>
<dbReference type="AlphaFoldDB" id="A0A3M2L8C3"/>
<dbReference type="OrthoDB" id="4550805at2"/>
<protein>
    <submittedName>
        <fullName evidence="2">Uncharacterized protein</fullName>
    </submittedName>
</protein>
<sequence>MKWMSRVFASNDIPPQLRSALTAEGVVVSAAAGGSLARRNTRAPLHYTSSGWEHIAGGVLTLTQRRLLIFGNRQALIDVPLGHPAVVLQQQDADRLLVEVDNGRLAGKPGWTTALLRSDPNQIRTAVALFAEAARAWPVPLDAARRRGPNAVGGRPFPSQGPAGQHPGQLPGHQPAARTSGPVAY</sequence>
<dbReference type="Proteomes" id="UP000279275">
    <property type="component" value="Unassembled WGS sequence"/>
</dbReference>
<reference evidence="2 3" key="1">
    <citation type="submission" date="2018-10" db="EMBL/GenBank/DDBJ databases">
        <title>Isolation from cow dung.</title>
        <authorList>
            <person name="Ling L."/>
        </authorList>
    </citation>
    <scope>NUCLEOTIDE SEQUENCE [LARGE SCALE GENOMIC DNA]</scope>
    <source>
        <strain evidence="2 3">NEAU-LL90</strain>
    </source>
</reference>
<evidence type="ECO:0000313" key="2">
    <source>
        <dbReference type="EMBL" id="RMI32930.1"/>
    </source>
</evidence>
<proteinExistence type="predicted"/>
<keyword evidence="3" id="KW-1185">Reference proteome</keyword>
<evidence type="ECO:0000256" key="1">
    <source>
        <dbReference type="SAM" id="MobiDB-lite"/>
    </source>
</evidence>